<feature type="transmembrane region" description="Helical" evidence="1">
    <location>
        <begin position="388"/>
        <end position="409"/>
    </location>
</feature>
<reference evidence="2" key="1">
    <citation type="submission" date="2022-03" db="EMBL/GenBank/DDBJ databases">
        <authorList>
            <person name="Legras J.-L."/>
            <person name="Devillers H."/>
            <person name="Grondin C."/>
        </authorList>
    </citation>
    <scope>NUCLEOTIDE SEQUENCE</scope>
    <source>
        <strain evidence="2">CLIB 1423</strain>
    </source>
</reference>
<dbReference type="EMBL" id="CAKXYY010000024">
    <property type="protein sequence ID" value="CAH2355337.1"/>
    <property type="molecule type" value="Genomic_DNA"/>
</dbReference>
<dbReference type="Proteomes" id="UP000837801">
    <property type="component" value="Unassembled WGS sequence"/>
</dbReference>
<dbReference type="GO" id="GO:0042765">
    <property type="term" value="C:GPI-anchor transamidase complex"/>
    <property type="evidence" value="ECO:0007669"/>
    <property type="project" value="InterPro"/>
</dbReference>
<keyword evidence="1" id="KW-0472">Membrane</keyword>
<keyword evidence="1" id="KW-1133">Transmembrane helix</keyword>
<feature type="transmembrane region" description="Helical" evidence="1">
    <location>
        <begin position="356"/>
        <end position="376"/>
    </location>
</feature>
<comment type="caution">
    <text evidence="2">The sequence shown here is derived from an EMBL/GenBank/DDBJ whole genome shotgun (WGS) entry which is preliminary data.</text>
</comment>
<dbReference type="GO" id="GO:0016255">
    <property type="term" value="P:attachment of GPI anchor to protein"/>
    <property type="evidence" value="ECO:0007669"/>
    <property type="project" value="TreeGrafter"/>
</dbReference>
<feature type="transmembrane region" description="Helical" evidence="1">
    <location>
        <begin position="448"/>
        <end position="467"/>
    </location>
</feature>
<protein>
    <submittedName>
        <fullName evidence="2">GPI transamidase component Gaa1p</fullName>
    </submittedName>
</protein>
<feature type="transmembrane region" description="Helical" evidence="1">
    <location>
        <begin position="562"/>
        <end position="583"/>
    </location>
</feature>
<dbReference type="AlphaFoldDB" id="A0A9P0W0T0"/>
<dbReference type="PIRSF" id="PIRSF036762">
    <property type="entry name" value="GAA1"/>
    <property type="match status" value="1"/>
</dbReference>
<dbReference type="OrthoDB" id="445301at2759"/>
<keyword evidence="1" id="KW-0812">Transmembrane</keyword>
<evidence type="ECO:0000313" key="3">
    <source>
        <dbReference type="Proteomes" id="UP000837801"/>
    </source>
</evidence>
<dbReference type="PANTHER" id="PTHR13304:SF0">
    <property type="entry name" value="GLYCOSYLPHOSPHATIDYLINOSITOL ANCHOR ATTACHMENT 1 PROTEIN"/>
    <property type="match status" value="1"/>
</dbReference>
<keyword evidence="3" id="KW-1185">Reference proteome</keyword>
<feature type="transmembrane region" description="Helical" evidence="1">
    <location>
        <begin position="479"/>
        <end position="500"/>
    </location>
</feature>
<feature type="transmembrane region" description="Helical" evidence="1">
    <location>
        <begin position="506"/>
        <end position="524"/>
    </location>
</feature>
<feature type="transmembrane region" description="Helical" evidence="1">
    <location>
        <begin position="607"/>
        <end position="629"/>
    </location>
</feature>
<dbReference type="Pfam" id="PF04114">
    <property type="entry name" value="Gaa1"/>
    <property type="match status" value="1"/>
</dbReference>
<dbReference type="PANTHER" id="PTHR13304">
    <property type="entry name" value="GLYCOSYLPHOSPHATIDYLINOSITOL ANCHOR ATTACHMENT 1 PROTEIN"/>
    <property type="match status" value="1"/>
</dbReference>
<gene>
    <name evidence="2" type="ORF">CLIB1423_24S01398</name>
</gene>
<dbReference type="InterPro" id="IPR007246">
    <property type="entry name" value="Gaa1"/>
</dbReference>
<proteinExistence type="predicted"/>
<sequence length="648" mass="72294">MALAETFSRKIHKLGIIPKLVKFLPIFSLLLAFASVGWLLVLPIEGQYRRTYISENALMPAQANSYFRESEWNIVRGYRQEVKDFAHWNQSARNSMVASWLQDIGLKTAVDAEFGTLYAVMNAPRGDHTESVVVAVPWMTSDMQYNEGGVALAVALTRYFSKLSIWSKNIILVFPENGHLPLRKWVEGYHTSLDFLTAGSIDAAIVMEFGGSSDYFEFYEIEYEGINGQLPNLDLMNTANLIGYHEGLKYSIHGTKVDDNSYFLRLRTLIRGIIKLTLTGLINPGTVSGCESFSGWQIQAITIKARGTQGAPDITQFGRIVDSTLRSVNNLLERFHQSFFFYLMLSPQYFVSIGTYLPSACLIAVSFALSSLGCVLNSGIELDIGSILSWFTGIETACYVLSVILPYAVSKTSKASYSGNTFSGTLGSSSADTSDSTTFTDELQASTFILYFFTLLTVFVSVIPFFNKTNRKFIKLSKNTTFSLLAFALFYIAMLIFALLTVHFTLALSIGLLALPMTWIQPIAKDIGQFRIPSVGSHATKKEDPISKIVMFVDSHKSTLKICLCLFTSSPFFIIYIVGNYFGTENNDGALLLMRGLLTSWDQLQCWTWFVVILGWFPAWVSCGIVCAIGDLEQLPLKDEVDKKKKNE</sequence>
<evidence type="ECO:0000256" key="1">
    <source>
        <dbReference type="SAM" id="Phobius"/>
    </source>
</evidence>
<feature type="transmembrane region" description="Helical" evidence="1">
    <location>
        <begin position="20"/>
        <end position="41"/>
    </location>
</feature>
<evidence type="ECO:0000313" key="2">
    <source>
        <dbReference type="EMBL" id="CAH2355337.1"/>
    </source>
</evidence>
<accession>A0A9P0W0T0</accession>
<name>A0A9P0W0T0_9ASCO</name>
<organism evidence="2 3">
    <name type="scientific">[Candida] railenensis</name>
    <dbReference type="NCBI Taxonomy" id="45579"/>
    <lineage>
        <taxon>Eukaryota</taxon>
        <taxon>Fungi</taxon>
        <taxon>Dikarya</taxon>
        <taxon>Ascomycota</taxon>
        <taxon>Saccharomycotina</taxon>
        <taxon>Pichiomycetes</taxon>
        <taxon>Debaryomycetaceae</taxon>
        <taxon>Kurtzmaniella</taxon>
    </lineage>
</organism>